<evidence type="ECO:0000313" key="2">
    <source>
        <dbReference type="Proteomes" id="UP000681356"/>
    </source>
</evidence>
<gene>
    <name evidence="1" type="ORF">KB874_02280</name>
</gene>
<keyword evidence="2" id="KW-1185">Reference proteome</keyword>
<comment type="caution">
    <text evidence="1">The sequence shown here is derived from an EMBL/GenBank/DDBJ whole genome shotgun (WGS) entry which is preliminary data.</text>
</comment>
<protein>
    <submittedName>
        <fullName evidence="1">ATPase</fullName>
    </submittedName>
</protein>
<dbReference type="InterPro" id="IPR027417">
    <property type="entry name" value="P-loop_NTPase"/>
</dbReference>
<dbReference type="RefSeq" id="WP_212534913.1">
    <property type="nucleotide sequence ID" value="NZ_JAGTUU010000001.1"/>
</dbReference>
<accession>A0A8J7W8N9</accession>
<dbReference type="EMBL" id="JAGTUU010000001">
    <property type="protein sequence ID" value="MBS0122947.1"/>
    <property type="molecule type" value="Genomic_DNA"/>
</dbReference>
<name>A0A8J7W8N9_9RHOB</name>
<reference evidence="1" key="1">
    <citation type="submission" date="2021-04" db="EMBL/GenBank/DDBJ databases">
        <authorList>
            <person name="Yoon J."/>
        </authorList>
    </citation>
    <scope>NUCLEOTIDE SEQUENCE</scope>
    <source>
        <strain evidence="1">KMU-90</strain>
    </source>
</reference>
<evidence type="ECO:0000313" key="1">
    <source>
        <dbReference type="EMBL" id="MBS0122947.1"/>
    </source>
</evidence>
<sequence>MIYESARDWREAPKKRVVLFAMSGLGKTHVSSMLRDSGNWFHYSIDYRIGTRYMGEYIADNAKRHAMQVPFLRELLMSDSIHIGSNITFHNLSAVSAYLGKPGDVARGGLPIAEYRRRQEQFRRAEMQALLDTGYFIDRAQDLYGYPHFVCDTGGSICEWVDPEDEADPILTHLGAVALMVWIRGSEAHTAELIRRFDRAPKPMAYQPEFLTGAWRDYLDATGCAEDAVDPDGFIRWTYARAMAHRQPLYQAMADNWGVTVEAEDMATVRDAADFDDVIAAALG</sequence>
<dbReference type="Proteomes" id="UP000681356">
    <property type="component" value="Unassembled WGS sequence"/>
</dbReference>
<dbReference type="AlphaFoldDB" id="A0A8J7W8N9"/>
<proteinExistence type="predicted"/>
<organism evidence="1 2">
    <name type="scientific">Thetidibacter halocola</name>
    <dbReference type="NCBI Taxonomy" id="2827239"/>
    <lineage>
        <taxon>Bacteria</taxon>
        <taxon>Pseudomonadati</taxon>
        <taxon>Pseudomonadota</taxon>
        <taxon>Alphaproteobacteria</taxon>
        <taxon>Rhodobacterales</taxon>
        <taxon>Roseobacteraceae</taxon>
        <taxon>Thetidibacter</taxon>
    </lineage>
</organism>
<dbReference type="Gene3D" id="3.40.50.300">
    <property type="entry name" value="P-loop containing nucleotide triphosphate hydrolases"/>
    <property type="match status" value="1"/>
</dbReference>